<organism evidence="1 2">
    <name type="scientific">Tulasnella calospora MUT 4182</name>
    <dbReference type="NCBI Taxonomy" id="1051891"/>
    <lineage>
        <taxon>Eukaryota</taxon>
        <taxon>Fungi</taxon>
        <taxon>Dikarya</taxon>
        <taxon>Basidiomycota</taxon>
        <taxon>Agaricomycotina</taxon>
        <taxon>Agaricomycetes</taxon>
        <taxon>Cantharellales</taxon>
        <taxon>Tulasnellaceae</taxon>
        <taxon>Tulasnella</taxon>
    </lineage>
</organism>
<dbReference type="Proteomes" id="UP000054248">
    <property type="component" value="Unassembled WGS sequence"/>
</dbReference>
<dbReference type="HOGENOM" id="CLU_2020872_0_0_1"/>
<name>A0A0C3QE08_9AGAM</name>
<proteinExistence type="predicted"/>
<reference evidence="2" key="2">
    <citation type="submission" date="2015-01" db="EMBL/GenBank/DDBJ databases">
        <title>Evolutionary Origins and Diversification of the Mycorrhizal Mutualists.</title>
        <authorList>
            <consortium name="DOE Joint Genome Institute"/>
            <consortium name="Mycorrhizal Genomics Consortium"/>
            <person name="Kohler A."/>
            <person name="Kuo A."/>
            <person name="Nagy L.G."/>
            <person name="Floudas D."/>
            <person name="Copeland A."/>
            <person name="Barry K.W."/>
            <person name="Cichocki N."/>
            <person name="Veneault-Fourrey C."/>
            <person name="LaButti K."/>
            <person name="Lindquist E.A."/>
            <person name="Lipzen A."/>
            <person name="Lundell T."/>
            <person name="Morin E."/>
            <person name="Murat C."/>
            <person name="Riley R."/>
            <person name="Ohm R."/>
            <person name="Sun H."/>
            <person name="Tunlid A."/>
            <person name="Henrissat B."/>
            <person name="Grigoriev I.V."/>
            <person name="Hibbett D.S."/>
            <person name="Martin F."/>
        </authorList>
    </citation>
    <scope>NUCLEOTIDE SEQUENCE [LARGE SCALE GENOMIC DNA]</scope>
    <source>
        <strain evidence="2">MUT 4182</strain>
    </source>
</reference>
<dbReference type="AlphaFoldDB" id="A0A0C3QE08"/>
<protein>
    <submittedName>
        <fullName evidence="1">Uncharacterized protein</fullName>
    </submittedName>
</protein>
<gene>
    <name evidence="1" type="ORF">M407DRAFT_244869</name>
</gene>
<dbReference type="EMBL" id="KN823091">
    <property type="protein sequence ID" value="KIO23159.1"/>
    <property type="molecule type" value="Genomic_DNA"/>
</dbReference>
<accession>A0A0C3QE08</accession>
<reference evidence="1 2" key="1">
    <citation type="submission" date="2014-04" db="EMBL/GenBank/DDBJ databases">
        <authorList>
            <consortium name="DOE Joint Genome Institute"/>
            <person name="Kuo A."/>
            <person name="Girlanda M."/>
            <person name="Perotto S."/>
            <person name="Kohler A."/>
            <person name="Nagy L.G."/>
            <person name="Floudas D."/>
            <person name="Copeland A."/>
            <person name="Barry K.W."/>
            <person name="Cichocki N."/>
            <person name="Veneault-Fourrey C."/>
            <person name="LaButti K."/>
            <person name="Lindquist E.A."/>
            <person name="Lipzen A."/>
            <person name="Lundell T."/>
            <person name="Morin E."/>
            <person name="Murat C."/>
            <person name="Sun H."/>
            <person name="Tunlid A."/>
            <person name="Henrissat B."/>
            <person name="Grigoriev I.V."/>
            <person name="Hibbett D.S."/>
            <person name="Martin F."/>
            <person name="Nordberg H.P."/>
            <person name="Cantor M.N."/>
            <person name="Hua S.X."/>
        </authorList>
    </citation>
    <scope>NUCLEOTIDE SEQUENCE [LARGE SCALE GENOMIC DNA]</scope>
    <source>
        <strain evidence="1 2">MUT 4182</strain>
    </source>
</reference>
<feature type="non-terminal residue" evidence="1">
    <location>
        <position position="123"/>
    </location>
</feature>
<keyword evidence="2" id="KW-1185">Reference proteome</keyword>
<dbReference type="OrthoDB" id="3260872at2759"/>
<sequence>MFPRLANVDVRRIWVTSAGGVGAVLALIGSSSPTLPSGTPENTEWPFESVQGLIIEESQLNVRVLTRVVGIRQKYLRASSKSWLKRILLVNCHLIGMAFSKAEKELAALGVVLTEIGCSYSRR</sequence>
<evidence type="ECO:0000313" key="2">
    <source>
        <dbReference type="Proteomes" id="UP000054248"/>
    </source>
</evidence>
<evidence type="ECO:0000313" key="1">
    <source>
        <dbReference type="EMBL" id="KIO23159.1"/>
    </source>
</evidence>